<organism evidence="1 2">
    <name type="scientific">Oceanicoccus sagamiensis</name>
    <dbReference type="NCBI Taxonomy" id="716816"/>
    <lineage>
        <taxon>Bacteria</taxon>
        <taxon>Pseudomonadati</taxon>
        <taxon>Pseudomonadota</taxon>
        <taxon>Gammaproteobacteria</taxon>
        <taxon>Cellvibrionales</taxon>
        <taxon>Spongiibacteraceae</taxon>
        <taxon>Oceanicoccus</taxon>
    </lineage>
</organism>
<sequence>MANYPEALDHMLAAWNEPDSTKVRSHLEKALGTAIRFVDPSIDVSGIDGFEKNVHDVQSRLPGAVYSRTSGVDSQHNFHRYHWAIHQEGQLIISGFDVTETNELEKVTCVIGFFGEIPDSTL</sequence>
<protein>
    <recommendedName>
        <fullName evidence="3">SnoaL-like domain-containing protein</fullName>
    </recommendedName>
</protein>
<dbReference type="RefSeq" id="WP_085759062.1">
    <property type="nucleotide sequence ID" value="NZ_CP019343.1"/>
</dbReference>
<gene>
    <name evidence="1" type="ORF">BST96_12685</name>
</gene>
<dbReference type="AlphaFoldDB" id="A0A1X9NBB4"/>
<dbReference type="Gene3D" id="3.10.450.50">
    <property type="match status" value="1"/>
</dbReference>
<reference evidence="1 2" key="1">
    <citation type="submission" date="2016-11" db="EMBL/GenBank/DDBJ databases">
        <title>Trade-off between light-utilization and light-protection in marine flavobacteria.</title>
        <authorList>
            <person name="Kumagai Y."/>
        </authorList>
    </citation>
    <scope>NUCLEOTIDE SEQUENCE [LARGE SCALE GENOMIC DNA]</scope>
    <source>
        <strain evidence="1 2">NBRC 107125</strain>
    </source>
</reference>
<keyword evidence="2" id="KW-1185">Reference proteome</keyword>
<accession>A0A1X9NBB4</accession>
<dbReference type="InterPro" id="IPR032710">
    <property type="entry name" value="NTF2-like_dom_sf"/>
</dbReference>
<name>A0A1X9NBB4_9GAMM</name>
<dbReference type="OrthoDB" id="9808719at2"/>
<evidence type="ECO:0008006" key="3">
    <source>
        <dbReference type="Google" id="ProtNLM"/>
    </source>
</evidence>
<evidence type="ECO:0000313" key="1">
    <source>
        <dbReference type="EMBL" id="ARN74896.1"/>
    </source>
</evidence>
<dbReference type="KEGG" id="osg:BST96_12685"/>
<dbReference type="STRING" id="716816.BST96_12685"/>
<evidence type="ECO:0000313" key="2">
    <source>
        <dbReference type="Proteomes" id="UP000193450"/>
    </source>
</evidence>
<proteinExistence type="predicted"/>
<dbReference type="Proteomes" id="UP000193450">
    <property type="component" value="Chromosome"/>
</dbReference>
<dbReference type="SUPFAM" id="SSF54427">
    <property type="entry name" value="NTF2-like"/>
    <property type="match status" value="1"/>
</dbReference>
<dbReference type="EMBL" id="CP019343">
    <property type="protein sequence ID" value="ARN74896.1"/>
    <property type="molecule type" value="Genomic_DNA"/>
</dbReference>